<dbReference type="OMA" id="DIYPNRQ"/>
<protein>
    <recommendedName>
        <fullName evidence="2">glycerophosphodiester phosphodiesterase</fullName>
        <ecNumber evidence="2">3.1.4.46</ecNumber>
    </recommendedName>
</protein>
<dbReference type="GO" id="GO:0006629">
    <property type="term" value="P:lipid metabolic process"/>
    <property type="evidence" value="ECO:0007669"/>
    <property type="project" value="InterPro"/>
</dbReference>
<accession>A0A1D6J8H8</accession>
<keyword evidence="5" id="KW-0378">Hydrolase</keyword>
<evidence type="ECO:0000256" key="1">
    <source>
        <dbReference type="ARBA" id="ARBA00007277"/>
    </source>
</evidence>
<comment type="similarity">
    <text evidence="1">Belongs to the glycerophosphoryl diester phosphodiesterase family.</text>
</comment>
<evidence type="ECO:0000256" key="4">
    <source>
        <dbReference type="ARBA" id="ARBA00022798"/>
    </source>
</evidence>
<keyword evidence="4" id="KW-0319">Glycerol metabolism</keyword>
<evidence type="ECO:0000256" key="6">
    <source>
        <dbReference type="ARBA" id="ARBA00047512"/>
    </source>
</evidence>
<sequence length="153" mass="16740">MRSGRACSALASLLLLWLGVAAAQKASSWKTLSGKAPAIVAKGGFSGLFPDSSEYAYQFALLASSPDTILYCDVRLTKDEIGICLPDIKMDNCTNIPDFYAQGQKSYLVNGVPTSGWFSVDYNGTELEQVTRMCYHIVLKIFSKMQESCTSFH</sequence>
<dbReference type="GO" id="GO:0006071">
    <property type="term" value="P:glycerol metabolic process"/>
    <property type="evidence" value="ECO:0007669"/>
    <property type="project" value="UniProtKB-KW"/>
</dbReference>
<dbReference type="GO" id="GO:0008889">
    <property type="term" value="F:glycerophosphodiester phosphodiesterase activity"/>
    <property type="evidence" value="ECO:0007669"/>
    <property type="project" value="UniProtKB-EC"/>
</dbReference>
<dbReference type="InterPro" id="IPR017946">
    <property type="entry name" value="PLC-like_Pdiesterase_TIM-brl"/>
</dbReference>
<evidence type="ECO:0000256" key="3">
    <source>
        <dbReference type="ARBA" id="ARBA00022729"/>
    </source>
</evidence>
<accession>A0A3L6G9B5</accession>
<dbReference type="PaxDb" id="4577-GRMZM2G038934_P01"/>
<dbReference type="Gene3D" id="3.20.20.190">
    <property type="entry name" value="Phosphatidylinositol (PI) phosphodiesterase"/>
    <property type="match status" value="1"/>
</dbReference>
<dbReference type="EMBL" id="CM000786">
    <property type="protein sequence ID" value="AQK44224.1"/>
    <property type="molecule type" value="Genomic_DNA"/>
</dbReference>
<dbReference type="STRING" id="4577.A0A1D6J8H8"/>
<evidence type="ECO:0000256" key="2">
    <source>
        <dbReference type="ARBA" id="ARBA00012247"/>
    </source>
</evidence>
<dbReference type="ExpressionAtlas" id="A0A1D6J8H8">
    <property type="expression patterns" value="baseline and differential"/>
</dbReference>
<dbReference type="EC" id="3.1.4.46" evidence="2"/>
<dbReference type="PROSITE" id="PS51704">
    <property type="entry name" value="GP_PDE"/>
    <property type="match status" value="1"/>
</dbReference>
<name>A0A1D6J8H8_MAIZE</name>
<keyword evidence="3" id="KW-0732">Signal</keyword>
<dbReference type="InParanoid" id="A0A1D6J8H8"/>
<proteinExistence type="inferred from homology"/>
<evidence type="ECO:0000313" key="7">
    <source>
        <dbReference type="EMBL" id="AQK44224.1"/>
    </source>
</evidence>
<evidence type="ECO:0000256" key="5">
    <source>
        <dbReference type="ARBA" id="ARBA00022801"/>
    </source>
</evidence>
<dbReference type="PANTHER" id="PTHR43620">
    <property type="entry name" value="GLYCEROPHOSPHORYL DIESTER PHOSPHODIESTERASE"/>
    <property type="match status" value="1"/>
</dbReference>
<comment type="catalytic activity">
    <reaction evidence="6">
        <text>a sn-glycero-3-phosphodiester + H2O = an alcohol + sn-glycerol 3-phosphate + H(+)</text>
        <dbReference type="Rhea" id="RHEA:12969"/>
        <dbReference type="ChEBI" id="CHEBI:15377"/>
        <dbReference type="ChEBI" id="CHEBI:15378"/>
        <dbReference type="ChEBI" id="CHEBI:30879"/>
        <dbReference type="ChEBI" id="CHEBI:57597"/>
        <dbReference type="ChEBI" id="CHEBI:83408"/>
        <dbReference type="EC" id="3.1.4.46"/>
    </reaction>
</comment>
<organism evidence="7">
    <name type="scientific">Zea mays</name>
    <name type="common">Maize</name>
    <dbReference type="NCBI Taxonomy" id="4577"/>
    <lineage>
        <taxon>Eukaryota</taxon>
        <taxon>Viridiplantae</taxon>
        <taxon>Streptophyta</taxon>
        <taxon>Embryophyta</taxon>
        <taxon>Tracheophyta</taxon>
        <taxon>Spermatophyta</taxon>
        <taxon>Magnoliopsida</taxon>
        <taxon>Liliopsida</taxon>
        <taxon>Poales</taxon>
        <taxon>Poaceae</taxon>
        <taxon>PACMAD clade</taxon>
        <taxon>Panicoideae</taxon>
        <taxon>Andropogonodae</taxon>
        <taxon>Andropogoneae</taxon>
        <taxon>Tripsacinae</taxon>
        <taxon>Zea</taxon>
    </lineage>
</organism>
<reference evidence="7" key="1">
    <citation type="submission" date="2015-12" db="EMBL/GenBank/DDBJ databases">
        <title>Update maize B73 reference genome by single molecule sequencing technologies.</title>
        <authorList>
            <consortium name="Maize Genome Sequencing Project"/>
            <person name="Ware D."/>
        </authorList>
    </citation>
    <scope>NUCLEOTIDE SEQUENCE</scope>
    <source>
        <tissue evidence="7">Seedling</tissue>
    </source>
</reference>
<dbReference type="SUPFAM" id="SSF51695">
    <property type="entry name" value="PLC-like phosphodiesterases"/>
    <property type="match status" value="1"/>
</dbReference>
<dbReference type="PANTHER" id="PTHR43620:SF7">
    <property type="entry name" value="GLYCEROPHOSPHODIESTER PHOSPHODIESTERASE GDPD5-RELATED"/>
    <property type="match status" value="1"/>
</dbReference>
<dbReference type="AlphaFoldDB" id="A0A1D6J8H8"/>
<dbReference type="eggNOG" id="KOG2258">
    <property type="taxonomic scope" value="Eukaryota"/>
</dbReference>
<dbReference type="InterPro" id="IPR030395">
    <property type="entry name" value="GP_PDE_dom"/>
</dbReference>
<gene>
    <name evidence="7" type="ORF">ZEAMMB73_Zm00001d025670</name>
</gene>